<keyword evidence="4" id="KW-0406">Ion transport</keyword>
<evidence type="ECO:0000256" key="4">
    <source>
        <dbReference type="ARBA" id="ARBA00023065"/>
    </source>
</evidence>
<sequence>DNDAASVSLSTPLTVNEAAGTATFTVTLTGNVQEAFTVDYATANGTAESPGDYTAITAGTVSFPAGSASGAFQTFTVAINDDNLVESGETFSASLTGITGLATIGTATATTTINDNDVASVAISAPIAIDEDAGTVTFRVTLTGNVHEAFSVNYTTAGLTAQSPGDYTHTTGTVNFPAGSASGAFQTFTVPILDDHLLESGETFSATLSGITGLTTIGTATATTTITDNDAAGVSISTNATVSETTGMATFTVTLTGNVQELFTVNYATSNGGALAPGDYTTTTGTISFPAGSASGTTKIFQVPLVNDGVAESGETFSAALSGITGLTTIGTGTATTTITDSDAAGVSILAPATVNETDGTATFTVTLSGNVQDAFTVNYSTSNGTASAPGDYLSRVGSVTFPAGSVSGAVQTFTVDLVNDNFAESGETFSVTLNNISSPLVAMGTATASTTINDDDAAGVSISTNPTVNESAGTATFTVTLTGGIQDAITVDYATANGTAIAPGDYTITTGTVNFPAGSVSGTTRTFTVPIQDDNLREPGEAFSATLSNITGLATIATATATTTITDNDAASVAITTDPTVNEAAGTATFTVSLTGNVQEDFTVNYATVNGSATQPTDYTATSGTITFPAGSVNGATKTFTVPIFNDQLAEGDETFSATLGGISGLTTIGTASAATTIIDNDVASVSISTVPTVNEAAGTATFMVTLSGGAQDVVTVNYSTSNGSAVQPNDYTATSGTISFPAGSVNGTVSSFTVPIVNDQFREGDETFSATLSGTTGLATIATASATTTIIDNDAASVAISTPLTVNEAAGTATFTVALTGNVQEAFTVSYATANGSAQAPNDYTAITTGTVSFPAGSVSGATQVFTVAIQDDNLVEPDEMFSLSLTGITGLATISPTAASASTTIIDNDVASVGISTPLTINEAAGTATFTVTLSGNVQQAFAVNYTTSGLTAQSPGDYTHTTGTVNFPAGSVNGATETFTVPILDDHLLESGETFSASLTGITGLATISPATASATTTIIDNDAASVSISTAATVSEAAGTATFTVTLTGNVQESFTVNYATSDGGAIAPGDYANATGSVIFPAGSISGATRTFTALIQNDNLVETGETFSAALTGIT</sequence>
<feature type="domain" description="Calx-beta" evidence="5">
    <location>
        <begin position="675"/>
        <end position="775"/>
    </location>
</feature>
<keyword evidence="4" id="KW-0813">Transport</keyword>
<dbReference type="RefSeq" id="WP_205945941.1">
    <property type="nucleotide sequence ID" value="NZ_SWDX01000025.1"/>
</dbReference>
<dbReference type="EMBL" id="SWDX01000025">
    <property type="protein sequence ID" value="TKC54854.1"/>
    <property type="molecule type" value="Genomic_DNA"/>
</dbReference>
<dbReference type="PANTHER" id="PTHR11878">
    <property type="entry name" value="SODIUM/CALCIUM EXCHANGER"/>
    <property type="match status" value="1"/>
</dbReference>
<dbReference type="GO" id="GO:0030001">
    <property type="term" value="P:metal ion transport"/>
    <property type="evidence" value="ECO:0007669"/>
    <property type="project" value="TreeGrafter"/>
</dbReference>
<reference evidence="6 7" key="1">
    <citation type="submission" date="2019-04" db="EMBL/GenBank/DDBJ databases">
        <title>Pedobacter sp. RP-1-16 sp. nov., isolated from Arctic soil.</title>
        <authorList>
            <person name="Dahal R.H."/>
            <person name="Kim D.-U."/>
        </authorList>
    </citation>
    <scope>NUCLEOTIDE SEQUENCE [LARGE SCALE GENOMIC DNA]</scope>
    <source>
        <strain evidence="6 7">RP-1-16</strain>
    </source>
</reference>
<dbReference type="PANTHER" id="PTHR11878:SF65">
    <property type="entry name" value="NA_CA-EXCHANGE PROTEIN, ISOFORM G"/>
    <property type="match status" value="1"/>
</dbReference>
<evidence type="ECO:0000256" key="1">
    <source>
        <dbReference type="ARBA" id="ARBA00022729"/>
    </source>
</evidence>
<feature type="non-terminal residue" evidence="6">
    <location>
        <position position="1122"/>
    </location>
</feature>
<feature type="domain" description="Calx-beta" evidence="5">
    <location>
        <begin position="1"/>
        <end position="96"/>
    </location>
</feature>
<feature type="domain" description="Calx-beta" evidence="5">
    <location>
        <begin position="904"/>
        <end position="1004"/>
    </location>
</feature>
<gene>
    <name evidence="6" type="ORF">FBD94_25795</name>
</gene>
<keyword evidence="3" id="KW-0106">Calcium</keyword>
<dbReference type="SMART" id="SM00237">
    <property type="entry name" value="Calx_beta"/>
    <property type="match status" value="10"/>
</dbReference>
<dbReference type="SUPFAM" id="SSF141072">
    <property type="entry name" value="CalX-like"/>
    <property type="match status" value="10"/>
</dbReference>
<keyword evidence="1" id="KW-0732">Signal</keyword>
<dbReference type="GO" id="GO:0007154">
    <property type="term" value="P:cell communication"/>
    <property type="evidence" value="ECO:0007669"/>
    <property type="project" value="InterPro"/>
</dbReference>
<dbReference type="InterPro" id="IPR051171">
    <property type="entry name" value="CaCA"/>
</dbReference>
<organism evidence="6 7">
    <name type="scientific">Pedobacter hiemivivus</name>
    <dbReference type="NCBI Taxonomy" id="2530454"/>
    <lineage>
        <taxon>Bacteria</taxon>
        <taxon>Pseudomonadati</taxon>
        <taxon>Bacteroidota</taxon>
        <taxon>Sphingobacteriia</taxon>
        <taxon>Sphingobacteriales</taxon>
        <taxon>Sphingobacteriaceae</taxon>
        <taxon>Pedobacter</taxon>
    </lineage>
</organism>
<feature type="domain" description="Calx-beta" evidence="5">
    <location>
        <begin position="1019"/>
        <end position="1119"/>
    </location>
</feature>
<feature type="domain" description="Calx-beta" evidence="5">
    <location>
        <begin position="788"/>
        <end position="889"/>
    </location>
</feature>
<feature type="domain" description="Calx-beta" evidence="5">
    <location>
        <begin position="335"/>
        <end position="435"/>
    </location>
</feature>
<proteinExistence type="predicted"/>
<name>A0A4U1FWA9_9SPHI</name>
<dbReference type="AlphaFoldDB" id="A0A4U1FWA9"/>
<feature type="domain" description="Calx-beta" evidence="5">
    <location>
        <begin position="109"/>
        <end position="209"/>
    </location>
</feature>
<evidence type="ECO:0000256" key="2">
    <source>
        <dbReference type="ARBA" id="ARBA00022737"/>
    </source>
</evidence>
<evidence type="ECO:0000256" key="3">
    <source>
        <dbReference type="ARBA" id="ARBA00022837"/>
    </source>
</evidence>
<evidence type="ECO:0000259" key="5">
    <source>
        <dbReference type="SMART" id="SM00237"/>
    </source>
</evidence>
<dbReference type="Proteomes" id="UP000309594">
    <property type="component" value="Unassembled WGS sequence"/>
</dbReference>
<evidence type="ECO:0000313" key="7">
    <source>
        <dbReference type="Proteomes" id="UP000309594"/>
    </source>
</evidence>
<comment type="caution">
    <text evidence="6">The sequence shown here is derived from an EMBL/GenBank/DDBJ whole genome shotgun (WGS) entry which is preliminary data.</text>
</comment>
<feature type="domain" description="Calx-beta" evidence="5">
    <location>
        <begin position="562"/>
        <end position="662"/>
    </location>
</feature>
<evidence type="ECO:0000313" key="6">
    <source>
        <dbReference type="EMBL" id="TKC54854.1"/>
    </source>
</evidence>
<dbReference type="Pfam" id="PF03160">
    <property type="entry name" value="Calx-beta"/>
    <property type="match status" value="6"/>
</dbReference>
<dbReference type="InterPro" id="IPR003644">
    <property type="entry name" value="Calx_beta"/>
</dbReference>
<accession>A0A4U1FWA9</accession>
<protein>
    <recommendedName>
        <fullName evidence="5">Calx-beta domain-containing protein</fullName>
    </recommendedName>
</protein>
<dbReference type="Gene3D" id="2.60.40.2030">
    <property type="match status" value="10"/>
</dbReference>
<dbReference type="GO" id="GO:0016020">
    <property type="term" value="C:membrane"/>
    <property type="evidence" value="ECO:0007669"/>
    <property type="project" value="InterPro"/>
</dbReference>
<keyword evidence="2" id="KW-0677">Repeat</keyword>
<feature type="non-terminal residue" evidence="6">
    <location>
        <position position="1"/>
    </location>
</feature>
<dbReference type="InterPro" id="IPR038081">
    <property type="entry name" value="CalX-like_sf"/>
</dbReference>
<feature type="domain" description="Calx-beta" evidence="5">
    <location>
        <begin position="222"/>
        <end position="322"/>
    </location>
</feature>
<feature type="domain" description="Calx-beta" evidence="5">
    <location>
        <begin position="449"/>
        <end position="549"/>
    </location>
</feature>